<accession>A0ABN7BH85</accession>
<dbReference type="Proteomes" id="UP001307889">
    <property type="component" value="Chromosome 16"/>
</dbReference>
<evidence type="ECO:0000313" key="3">
    <source>
        <dbReference type="Proteomes" id="UP001307889"/>
    </source>
</evidence>
<name>A0ABN7BH85_9HEMI</name>
<evidence type="ECO:0000256" key="1">
    <source>
        <dbReference type="SAM" id="MobiDB-lite"/>
    </source>
</evidence>
<dbReference type="EMBL" id="AP028924">
    <property type="protein sequence ID" value="BET03340.1"/>
    <property type="molecule type" value="Genomic_DNA"/>
</dbReference>
<keyword evidence="3" id="KW-1185">Reference proteome</keyword>
<feature type="compositionally biased region" description="Basic and acidic residues" evidence="1">
    <location>
        <begin position="1"/>
        <end position="17"/>
    </location>
</feature>
<evidence type="ECO:0000313" key="2">
    <source>
        <dbReference type="EMBL" id="BET03340.1"/>
    </source>
</evidence>
<feature type="region of interest" description="Disordered" evidence="1">
    <location>
        <begin position="1"/>
        <end position="52"/>
    </location>
</feature>
<sequence>MEAEFSKCEPTCAKDEDTSSTEGLIDEHEEVPKGKQGKYTEQSSKEEVEPGPLDLDLLDSAFIREGTTLVSKNHLPIVPMARKYLISKKMFTTDWSF</sequence>
<organism evidence="2 3">
    <name type="scientific">Nesidiocoris tenuis</name>
    <dbReference type="NCBI Taxonomy" id="355587"/>
    <lineage>
        <taxon>Eukaryota</taxon>
        <taxon>Metazoa</taxon>
        <taxon>Ecdysozoa</taxon>
        <taxon>Arthropoda</taxon>
        <taxon>Hexapoda</taxon>
        <taxon>Insecta</taxon>
        <taxon>Pterygota</taxon>
        <taxon>Neoptera</taxon>
        <taxon>Paraneoptera</taxon>
        <taxon>Hemiptera</taxon>
        <taxon>Heteroptera</taxon>
        <taxon>Panheteroptera</taxon>
        <taxon>Cimicomorpha</taxon>
        <taxon>Miridae</taxon>
        <taxon>Dicyphina</taxon>
        <taxon>Nesidiocoris</taxon>
    </lineage>
</organism>
<proteinExistence type="predicted"/>
<gene>
    <name evidence="2" type="ORF">NTJ_16158</name>
</gene>
<reference evidence="2 3" key="1">
    <citation type="submission" date="2023-09" db="EMBL/GenBank/DDBJ databases">
        <title>Nesidiocoris tenuis whole genome shotgun sequence.</title>
        <authorList>
            <person name="Shibata T."/>
            <person name="Shimoda M."/>
            <person name="Kobayashi T."/>
            <person name="Uehara T."/>
        </authorList>
    </citation>
    <scope>NUCLEOTIDE SEQUENCE [LARGE SCALE GENOMIC DNA]</scope>
    <source>
        <strain evidence="2 3">Japan</strain>
    </source>
</reference>
<protein>
    <submittedName>
        <fullName evidence="2">Uncharacterized protein</fullName>
    </submittedName>
</protein>